<name>A0A941IRA0_9ACTN</name>
<dbReference type="Gene3D" id="1.10.357.10">
    <property type="entry name" value="Tetracycline Repressor, domain 2"/>
    <property type="match status" value="1"/>
</dbReference>
<evidence type="ECO:0000313" key="3">
    <source>
        <dbReference type="Proteomes" id="UP000675781"/>
    </source>
</evidence>
<reference evidence="2" key="1">
    <citation type="submission" date="2021-04" db="EMBL/GenBank/DDBJ databases">
        <title>Genome based classification of Actinospica acidithermotolerans sp. nov., an actinobacterium isolated from an Indonesian hot spring.</title>
        <authorList>
            <person name="Kusuma A.B."/>
            <person name="Putra K.E."/>
            <person name="Nafisah S."/>
            <person name="Loh J."/>
            <person name="Nouioui I."/>
            <person name="Goodfellow M."/>
        </authorList>
    </citation>
    <scope>NUCLEOTIDE SEQUENCE</scope>
    <source>
        <strain evidence="2">CSCA 57</strain>
    </source>
</reference>
<accession>A0A941IRA0</accession>
<dbReference type="InterPro" id="IPR049445">
    <property type="entry name" value="TetR_SbtR-like_C"/>
</dbReference>
<feature type="domain" description="Transcriptional regulator SbtR-like C-terminal" evidence="1">
    <location>
        <begin position="6"/>
        <end position="91"/>
    </location>
</feature>
<proteinExistence type="predicted"/>
<sequence>MRFHAVGARKGPLASAILAESANGSPIVLRESRSRTIAAGEPLFRAAQRSGEVRDEVSLGQILDGLVALAGIDSDPDFPGALIRILLDGLHSNAATS</sequence>
<dbReference type="Proteomes" id="UP000675781">
    <property type="component" value="Unassembled WGS sequence"/>
</dbReference>
<dbReference type="AlphaFoldDB" id="A0A941IRA0"/>
<comment type="caution">
    <text evidence="2">The sequence shown here is derived from an EMBL/GenBank/DDBJ whole genome shotgun (WGS) entry which is preliminary data.</text>
</comment>
<protein>
    <recommendedName>
        <fullName evidence="1">Transcriptional regulator SbtR-like C-terminal domain-containing protein</fullName>
    </recommendedName>
</protein>
<evidence type="ECO:0000259" key="1">
    <source>
        <dbReference type="Pfam" id="PF21597"/>
    </source>
</evidence>
<gene>
    <name evidence="2" type="ORF">KDL01_27905</name>
</gene>
<dbReference type="SUPFAM" id="SSF48498">
    <property type="entry name" value="Tetracyclin repressor-like, C-terminal domain"/>
    <property type="match status" value="1"/>
</dbReference>
<dbReference type="InterPro" id="IPR036271">
    <property type="entry name" value="Tet_transcr_reg_TetR-rel_C_sf"/>
</dbReference>
<dbReference type="EMBL" id="JAGSOG010000183">
    <property type="protein sequence ID" value="MBR7837134.1"/>
    <property type="molecule type" value="Genomic_DNA"/>
</dbReference>
<dbReference type="Pfam" id="PF21597">
    <property type="entry name" value="TetR_C_43"/>
    <property type="match status" value="1"/>
</dbReference>
<keyword evidence="3" id="KW-1185">Reference proteome</keyword>
<organism evidence="2 3">
    <name type="scientific">Actinospica durhamensis</name>
    <dbReference type="NCBI Taxonomy" id="1508375"/>
    <lineage>
        <taxon>Bacteria</taxon>
        <taxon>Bacillati</taxon>
        <taxon>Actinomycetota</taxon>
        <taxon>Actinomycetes</taxon>
        <taxon>Catenulisporales</taxon>
        <taxon>Actinospicaceae</taxon>
        <taxon>Actinospica</taxon>
    </lineage>
</organism>
<evidence type="ECO:0000313" key="2">
    <source>
        <dbReference type="EMBL" id="MBR7837134.1"/>
    </source>
</evidence>